<reference evidence="6" key="3">
    <citation type="submission" date="2017-10" db="EMBL/GenBank/DDBJ databases">
        <authorList>
            <person name="Banno H."/>
            <person name="Chua N.-H."/>
        </authorList>
    </citation>
    <scope>NUCLEOTIDE SEQUENCE [LARGE SCALE GENOMIC DNA]</scope>
    <source>
        <strain evidence="6">Kuenenia_mbr1_ru-nijmegen</strain>
    </source>
</reference>
<name>Q1PZA2_KUEST</name>
<dbReference type="GO" id="GO:0006310">
    <property type="term" value="P:DNA recombination"/>
    <property type="evidence" value="ECO:0007669"/>
    <property type="project" value="UniProtKB-KW"/>
</dbReference>
<dbReference type="GO" id="GO:0015074">
    <property type="term" value="P:DNA integration"/>
    <property type="evidence" value="ECO:0007669"/>
    <property type="project" value="InterPro"/>
</dbReference>
<dbReference type="InterPro" id="IPR013762">
    <property type="entry name" value="Integrase-like_cat_sf"/>
</dbReference>
<dbReference type="PROSITE" id="PS51898">
    <property type="entry name" value="TYR_RECOMBINASE"/>
    <property type="match status" value="1"/>
</dbReference>
<proteinExistence type="predicted"/>
<dbReference type="KEGG" id="kst:KSMBR1_1419"/>
<dbReference type="AlphaFoldDB" id="Q1PZA2"/>
<feature type="domain" description="Tyr recombinase" evidence="3">
    <location>
        <begin position="39"/>
        <end position="97"/>
    </location>
</feature>
<keyword evidence="7" id="KW-1185">Reference proteome</keyword>
<reference evidence="4" key="1">
    <citation type="journal article" date="2006" name="Nature">
        <title>Deciphering the evolution and metabolism of an anammox bacterium from a community genome.</title>
        <authorList>
            <person name="Strous M."/>
            <person name="Pelletier E."/>
            <person name="Mangenot S."/>
            <person name="Rattei T."/>
            <person name="Lehner A."/>
            <person name="Taylor M.W."/>
            <person name="Horn M."/>
            <person name="Daims H."/>
            <person name="Bartol-Mavel D."/>
            <person name="Wincker P."/>
            <person name="Barbe V."/>
            <person name="Fonknechten N."/>
            <person name="Vallenet D."/>
            <person name="Segurens B."/>
            <person name="Schenowitz-Truong C."/>
            <person name="Medigue C."/>
            <person name="Collingro A."/>
            <person name="Snel B."/>
            <person name="Dutilh B.E."/>
            <person name="OpDenCamp H.J.M."/>
            <person name="vanDerDrift C."/>
            <person name="Cirpus I."/>
            <person name="vanDePas-Schoonen K.T."/>
            <person name="Harhangi H.R."/>
            <person name="vanNiftrik L."/>
            <person name="Schmid M."/>
            <person name="Keltjens J."/>
            <person name="vanDeVossenberg J."/>
            <person name="Kartal B."/>
            <person name="Meier H."/>
            <person name="Frishman D."/>
            <person name="Huynen M.A."/>
            <person name="Mewes H."/>
            <person name="Weissenbach J."/>
            <person name="Jetten M.S.M."/>
            <person name="Wagner M."/>
            <person name="LePaslier D."/>
        </authorList>
    </citation>
    <scope>NUCLEOTIDE SEQUENCE</scope>
</reference>
<keyword evidence="2" id="KW-0233">DNA recombination</keyword>
<dbReference type="RefSeq" id="WP_099324674.1">
    <property type="nucleotide sequence ID" value="NZ_CP049055.1"/>
</dbReference>
<dbReference type="InterPro" id="IPR011010">
    <property type="entry name" value="DNA_brk_join_enz"/>
</dbReference>
<evidence type="ECO:0000313" key="6">
    <source>
        <dbReference type="EMBL" id="SOH03918.1"/>
    </source>
</evidence>
<dbReference type="Gene3D" id="1.10.443.10">
    <property type="entry name" value="Intergrase catalytic core"/>
    <property type="match status" value="1"/>
</dbReference>
<dbReference type="EMBL" id="LT934425">
    <property type="protein sequence ID" value="SOH03918.1"/>
    <property type="molecule type" value="Genomic_DNA"/>
</dbReference>
<evidence type="ECO:0000256" key="2">
    <source>
        <dbReference type="ARBA" id="ARBA00023172"/>
    </source>
</evidence>
<evidence type="ECO:0000313" key="8">
    <source>
        <dbReference type="Proteomes" id="UP000501926"/>
    </source>
</evidence>
<accession>Q1PZA2</accession>
<reference evidence="7" key="4">
    <citation type="submission" date="2017-10" db="EMBL/GenBank/DDBJ databases">
        <authorList>
            <person name="Frank J."/>
        </authorList>
    </citation>
    <scope>NUCLEOTIDE SEQUENCE [LARGE SCALE GENOMIC DNA]</scope>
</reference>
<evidence type="ECO:0000259" key="3">
    <source>
        <dbReference type="PROSITE" id="PS51898"/>
    </source>
</evidence>
<evidence type="ECO:0000313" key="7">
    <source>
        <dbReference type="Proteomes" id="UP000221734"/>
    </source>
</evidence>
<evidence type="ECO:0000256" key="1">
    <source>
        <dbReference type="ARBA" id="ARBA00023125"/>
    </source>
</evidence>
<dbReference type="Pfam" id="PF00589">
    <property type="entry name" value="Phage_integrase"/>
    <property type="match status" value="1"/>
</dbReference>
<evidence type="ECO:0000313" key="4">
    <source>
        <dbReference type="EMBL" id="CAJ72406.1"/>
    </source>
</evidence>
<dbReference type="EMBL" id="CP049055">
    <property type="protein sequence ID" value="QII10217.1"/>
    <property type="molecule type" value="Genomic_DNA"/>
</dbReference>
<dbReference type="Proteomes" id="UP000221734">
    <property type="component" value="Chromosome Kuenenia_stuttgartiensis_MBR1"/>
</dbReference>
<dbReference type="GO" id="GO:0003677">
    <property type="term" value="F:DNA binding"/>
    <property type="evidence" value="ECO:0007669"/>
    <property type="project" value="UniProtKB-KW"/>
</dbReference>
<reference evidence="4" key="2">
    <citation type="submission" date="2006-01" db="EMBL/GenBank/DDBJ databases">
        <authorList>
            <person name="Genoscope"/>
        </authorList>
    </citation>
    <scope>NUCLEOTIDE SEQUENCE</scope>
</reference>
<organism evidence="4">
    <name type="scientific">Kuenenia stuttgartiensis</name>
    <dbReference type="NCBI Taxonomy" id="174633"/>
    <lineage>
        <taxon>Bacteria</taxon>
        <taxon>Pseudomonadati</taxon>
        <taxon>Planctomycetota</taxon>
        <taxon>Candidatus Brocadiia</taxon>
        <taxon>Candidatus Brocadiales</taxon>
        <taxon>Candidatus Brocadiaceae</taxon>
        <taxon>Candidatus Kuenenia</taxon>
    </lineage>
</organism>
<reference evidence="5 8" key="5">
    <citation type="submission" date="2020-02" db="EMBL/GenBank/DDBJ databases">
        <title>Newly sequenced genome of strain CSTR1 showed variability in Candidatus Kuenenia stuttgartiensis genomes.</title>
        <authorList>
            <person name="Ding C."/>
            <person name="Adrian L."/>
        </authorList>
    </citation>
    <scope>NUCLEOTIDE SEQUENCE [LARGE SCALE GENOMIC DNA]</scope>
    <source>
        <strain evidence="5 8">CSTR1</strain>
    </source>
</reference>
<dbReference type="OrthoDB" id="9801717at2"/>
<evidence type="ECO:0000313" key="5">
    <source>
        <dbReference type="EMBL" id="QII10217.1"/>
    </source>
</evidence>
<protein>
    <recommendedName>
        <fullName evidence="3">Tyr recombinase domain-containing protein</fullName>
    </recommendedName>
</protein>
<dbReference type="InterPro" id="IPR010998">
    <property type="entry name" value="Integrase_recombinase_N"/>
</dbReference>
<dbReference type="EMBL" id="CT573072">
    <property type="protein sequence ID" value="CAJ72406.1"/>
    <property type="molecule type" value="Genomic_DNA"/>
</dbReference>
<dbReference type="SUPFAM" id="SSF56349">
    <property type="entry name" value="DNA breaking-rejoining enzymes"/>
    <property type="match status" value="1"/>
</dbReference>
<gene>
    <name evidence="5" type="ORF">KsCSTR_08380</name>
    <name evidence="6" type="ORF">KSMBR1_1419</name>
    <name evidence="4" type="ORF">kustd1661</name>
</gene>
<sequence length="97" mass="11178">MAVSTQNQAFNAQLFFYKHIIKKDFGDNSNTLRAKSRPYIPVVLSREEVHSILERLTYPNNLIVKLLYGCGLRMFECLNLRVNNFNFDAGILTIHDG</sequence>
<dbReference type="InterPro" id="IPR002104">
    <property type="entry name" value="Integrase_catalytic"/>
</dbReference>
<dbReference type="Gene3D" id="1.10.150.130">
    <property type="match status" value="1"/>
</dbReference>
<dbReference type="Proteomes" id="UP000501926">
    <property type="component" value="Chromosome"/>
</dbReference>
<keyword evidence="1" id="KW-0238">DNA-binding</keyword>